<name>A0A8X6S5J7_TRICX</name>
<gene>
    <name evidence="1" type="ORF">TNCV_4287831</name>
</gene>
<keyword evidence="2" id="KW-1185">Reference proteome</keyword>
<dbReference type="EMBL" id="BMAU01021278">
    <property type="protein sequence ID" value="GFY07847.1"/>
    <property type="molecule type" value="Genomic_DNA"/>
</dbReference>
<accession>A0A8X6S5J7</accession>
<dbReference type="AlphaFoldDB" id="A0A8X6S5J7"/>
<protein>
    <submittedName>
        <fullName evidence="1">Uncharacterized protein</fullName>
    </submittedName>
</protein>
<sequence>MARLKGINPDEIVNIFERADQECIGDWLRVRCRPKLEEFHDTKNRQHPYRIIMQYVKDRQLALGKIKFLRRYPIVRAQVPPSWKGTGRQNHLWRLVFNPYGDALKEIPAPGKSYCSLTSLTIFKRQGSAITKLRKEIQTD</sequence>
<reference evidence="1" key="1">
    <citation type="submission" date="2020-08" db="EMBL/GenBank/DDBJ databases">
        <title>Multicomponent nature underlies the extraordinary mechanical properties of spider dragline silk.</title>
        <authorList>
            <person name="Kono N."/>
            <person name="Nakamura H."/>
            <person name="Mori M."/>
            <person name="Yoshida Y."/>
            <person name="Ohtoshi R."/>
            <person name="Malay A.D."/>
            <person name="Moran D.A.P."/>
            <person name="Tomita M."/>
            <person name="Numata K."/>
            <person name="Arakawa K."/>
        </authorList>
    </citation>
    <scope>NUCLEOTIDE SEQUENCE</scope>
</reference>
<proteinExistence type="predicted"/>
<comment type="caution">
    <text evidence="1">The sequence shown here is derived from an EMBL/GenBank/DDBJ whole genome shotgun (WGS) entry which is preliminary data.</text>
</comment>
<dbReference type="Proteomes" id="UP000887159">
    <property type="component" value="Unassembled WGS sequence"/>
</dbReference>
<evidence type="ECO:0000313" key="1">
    <source>
        <dbReference type="EMBL" id="GFY07847.1"/>
    </source>
</evidence>
<evidence type="ECO:0000313" key="2">
    <source>
        <dbReference type="Proteomes" id="UP000887159"/>
    </source>
</evidence>
<organism evidence="1 2">
    <name type="scientific">Trichonephila clavipes</name>
    <name type="common">Golden silk orbweaver</name>
    <name type="synonym">Nephila clavipes</name>
    <dbReference type="NCBI Taxonomy" id="2585209"/>
    <lineage>
        <taxon>Eukaryota</taxon>
        <taxon>Metazoa</taxon>
        <taxon>Ecdysozoa</taxon>
        <taxon>Arthropoda</taxon>
        <taxon>Chelicerata</taxon>
        <taxon>Arachnida</taxon>
        <taxon>Araneae</taxon>
        <taxon>Araneomorphae</taxon>
        <taxon>Entelegynae</taxon>
        <taxon>Araneoidea</taxon>
        <taxon>Nephilidae</taxon>
        <taxon>Trichonephila</taxon>
    </lineage>
</organism>